<dbReference type="SUPFAM" id="SSF102588">
    <property type="entry name" value="LmbE-like"/>
    <property type="match status" value="1"/>
</dbReference>
<dbReference type="AlphaFoldDB" id="F9VVQ2"/>
<dbReference type="InterPro" id="IPR024078">
    <property type="entry name" value="LmbE-like_dom_sf"/>
</dbReference>
<keyword evidence="1" id="KW-0862">Zinc</keyword>
<dbReference type="Pfam" id="PF02585">
    <property type="entry name" value="PIG-L"/>
    <property type="match status" value="1"/>
</dbReference>
<feature type="region of interest" description="Disordered" evidence="2">
    <location>
        <begin position="1"/>
        <end position="24"/>
    </location>
</feature>
<proteinExistence type="predicted"/>
<dbReference type="Gene3D" id="3.40.50.10320">
    <property type="entry name" value="LmbE-like"/>
    <property type="match status" value="1"/>
</dbReference>
<evidence type="ECO:0000313" key="3">
    <source>
        <dbReference type="EMBL" id="GAA12681.1"/>
    </source>
</evidence>
<comment type="caution">
    <text evidence="3">The sequence shown here is derived from an EMBL/GenBank/DDBJ whole genome shotgun (WGS) entry which is preliminary data.</text>
</comment>
<evidence type="ECO:0008006" key="5">
    <source>
        <dbReference type="Google" id="ProtNLM"/>
    </source>
</evidence>
<protein>
    <recommendedName>
        <fullName evidence="5">Hydrolase</fullName>
    </recommendedName>
</protein>
<dbReference type="PANTHER" id="PTHR12993:SF29">
    <property type="entry name" value="BLR3841 PROTEIN"/>
    <property type="match status" value="1"/>
</dbReference>
<name>F9VVQ2_9ACTN</name>
<accession>F9VVQ2</accession>
<dbReference type="eggNOG" id="COG2120">
    <property type="taxonomic scope" value="Bacteria"/>
</dbReference>
<organism evidence="3 4">
    <name type="scientific">Gordonia alkanivorans NBRC 16433</name>
    <dbReference type="NCBI Taxonomy" id="1027371"/>
    <lineage>
        <taxon>Bacteria</taxon>
        <taxon>Bacillati</taxon>
        <taxon>Actinomycetota</taxon>
        <taxon>Actinomycetes</taxon>
        <taxon>Mycobacteriales</taxon>
        <taxon>Gordoniaceae</taxon>
        <taxon>Gordonia</taxon>
    </lineage>
</organism>
<gene>
    <name evidence="3" type="ORF">GOALK_056_01140</name>
</gene>
<dbReference type="GeneID" id="80259515"/>
<dbReference type="RefSeq" id="WP_006358813.1">
    <property type="nucleotide sequence ID" value="NZ_BACI01000056.1"/>
</dbReference>
<dbReference type="Proteomes" id="UP000003558">
    <property type="component" value="Unassembled WGS sequence"/>
</dbReference>
<dbReference type="GO" id="GO:0016811">
    <property type="term" value="F:hydrolase activity, acting on carbon-nitrogen (but not peptide) bonds, in linear amides"/>
    <property type="evidence" value="ECO:0007669"/>
    <property type="project" value="TreeGrafter"/>
</dbReference>
<dbReference type="STRING" id="1027371.GOALK_056_01140"/>
<dbReference type="EMBL" id="BACI01000056">
    <property type="protein sequence ID" value="GAA12681.1"/>
    <property type="molecule type" value="Genomic_DNA"/>
</dbReference>
<evidence type="ECO:0000313" key="4">
    <source>
        <dbReference type="Proteomes" id="UP000003558"/>
    </source>
</evidence>
<evidence type="ECO:0000256" key="2">
    <source>
        <dbReference type="SAM" id="MobiDB-lite"/>
    </source>
</evidence>
<evidence type="ECO:0000256" key="1">
    <source>
        <dbReference type="ARBA" id="ARBA00022833"/>
    </source>
</evidence>
<reference evidence="3 4" key="1">
    <citation type="submission" date="2011-05" db="EMBL/GenBank/DDBJ databases">
        <title>Whole genome shotgun sequence of Gordonia alkanivorans NBRC 16433.</title>
        <authorList>
            <person name="Hosoyama A."/>
            <person name="Nakamura S."/>
            <person name="Takarada H."/>
            <person name="Tsuchikane K."/>
            <person name="Yamazaki S."/>
            <person name="Fujita N."/>
        </authorList>
    </citation>
    <scope>NUCLEOTIDE SEQUENCE [LARGE SCALE GENOMIC DNA]</scope>
    <source>
        <strain evidence="3 4">NBRC 16433</strain>
    </source>
</reference>
<dbReference type="PANTHER" id="PTHR12993">
    <property type="entry name" value="N-ACETYLGLUCOSAMINYL-PHOSPHATIDYLINOSITOL DE-N-ACETYLASE-RELATED"/>
    <property type="match status" value="1"/>
</dbReference>
<dbReference type="GO" id="GO:0016137">
    <property type="term" value="P:glycoside metabolic process"/>
    <property type="evidence" value="ECO:0007669"/>
    <property type="project" value="UniProtKB-ARBA"/>
</dbReference>
<dbReference type="InterPro" id="IPR003737">
    <property type="entry name" value="GlcNAc_PI_deacetylase-related"/>
</dbReference>
<sequence length="260" mass="28468">MTSDAGSMSERFAATPVAETGTPEAEWQRWFATRGRWPGVDLSVERLVVLSAHPDDEVLGVGALISAAARRGIEVVTVCLSDGAASHPGSPTLTPEQLAGRRRTELDSATALLGLSPSRWCGLPDGTLAEHEEEVEAIVSRVLAEKPDVATGLLAVWAHDGHPDHETVGRCARRVGDRFGVPLWMYPIWMWHWATPDDPAVPWHRVQTFDLDDEALERKRAAVEAFVTQVDALSDAPEDAVVLGPHILARLLRHREFVFV</sequence>